<dbReference type="AlphaFoldDB" id="A0A1G8XJ73"/>
<keyword evidence="5" id="KW-0808">Transferase</keyword>
<dbReference type="PANTHER" id="PTHR30576:SF0">
    <property type="entry name" value="UNDECAPRENYL-PHOSPHATE N-ACETYLGALACTOSAMINYL 1-PHOSPHATE TRANSFERASE-RELATED"/>
    <property type="match status" value="1"/>
</dbReference>
<dbReference type="GO" id="GO:0000271">
    <property type="term" value="P:polysaccharide biosynthetic process"/>
    <property type="evidence" value="ECO:0007669"/>
    <property type="project" value="UniProtKB-KW"/>
</dbReference>
<feature type="transmembrane region" description="Helical" evidence="3">
    <location>
        <begin position="35"/>
        <end position="58"/>
    </location>
</feature>
<dbReference type="STRING" id="571298.SAMN04488026_102654"/>
<dbReference type="InterPro" id="IPR003362">
    <property type="entry name" value="Bact_transf"/>
</dbReference>
<dbReference type="Proteomes" id="UP000199382">
    <property type="component" value="Unassembled WGS sequence"/>
</dbReference>
<name>A0A1G8XJ73_9RHOB</name>
<keyword evidence="6" id="KW-1185">Reference proteome</keyword>
<dbReference type="OrthoDB" id="9808602at2"/>
<comment type="similarity">
    <text evidence="1">Belongs to the bacterial sugar transferase family.</text>
</comment>
<evidence type="ECO:0000256" key="2">
    <source>
        <dbReference type="ARBA" id="ARBA00023169"/>
    </source>
</evidence>
<evidence type="ECO:0000256" key="1">
    <source>
        <dbReference type="ARBA" id="ARBA00006464"/>
    </source>
</evidence>
<gene>
    <name evidence="5" type="ORF">SAMN04488026_102654</name>
</gene>
<evidence type="ECO:0000313" key="5">
    <source>
        <dbReference type="EMBL" id="SDJ90437.1"/>
    </source>
</evidence>
<evidence type="ECO:0000256" key="3">
    <source>
        <dbReference type="SAM" id="Phobius"/>
    </source>
</evidence>
<keyword evidence="3" id="KW-0472">Membrane</keyword>
<protein>
    <submittedName>
        <fullName evidence="5">Sugar transferase involved in LPS biosynthesis (Colanic, teichoic acid)</fullName>
    </submittedName>
</protein>
<dbReference type="PANTHER" id="PTHR30576">
    <property type="entry name" value="COLANIC BIOSYNTHESIS UDP-GLUCOSE LIPID CARRIER TRANSFERASE"/>
    <property type="match status" value="1"/>
</dbReference>
<organism evidence="5 6">
    <name type="scientific">Aliiruegeria lutimaris</name>
    <dbReference type="NCBI Taxonomy" id="571298"/>
    <lineage>
        <taxon>Bacteria</taxon>
        <taxon>Pseudomonadati</taxon>
        <taxon>Pseudomonadota</taxon>
        <taxon>Alphaproteobacteria</taxon>
        <taxon>Rhodobacterales</taxon>
        <taxon>Roseobacteraceae</taxon>
        <taxon>Aliiruegeria</taxon>
    </lineage>
</organism>
<sequence>MTYVLGKPSILLQGLDGHPQAAADSDYSGKRLFDFLAVLAVMPFLLVLIGVLACLVALDGANPFFLQRRVGRDGSVFQMIKLRTMVPDAQARLEEYLAANPSARVEWDLYQKLSHDPRITRIGRILRKTSLDELPQLFNVFSGDMSLVGPRPIMVEQAEIYPGRAYYRMRPGITGPWQVSDRNAVSFVERAKYDLLYLQRQSLLVDLGYIFRTFGAVCRMSGC</sequence>
<dbReference type="EMBL" id="FNEK01000026">
    <property type="protein sequence ID" value="SDJ90437.1"/>
    <property type="molecule type" value="Genomic_DNA"/>
</dbReference>
<evidence type="ECO:0000259" key="4">
    <source>
        <dbReference type="Pfam" id="PF02397"/>
    </source>
</evidence>
<proteinExistence type="inferred from homology"/>
<dbReference type="Pfam" id="PF02397">
    <property type="entry name" value="Bac_transf"/>
    <property type="match status" value="1"/>
</dbReference>
<keyword evidence="2" id="KW-0270">Exopolysaccharide synthesis</keyword>
<dbReference type="RefSeq" id="WP_093156903.1">
    <property type="nucleotide sequence ID" value="NZ_FNEK01000026.1"/>
</dbReference>
<feature type="domain" description="Bacterial sugar transferase" evidence="4">
    <location>
        <begin position="30"/>
        <end position="218"/>
    </location>
</feature>
<evidence type="ECO:0000313" key="6">
    <source>
        <dbReference type="Proteomes" id="UP000199382"/>
    </source>
</evidence>
<dbReference type="GO" id="GO:0016780">
    <property type="term" value="F:phosphotransferase activity, for other substituted phosphate groups"/>
    <property type="evidence" value="ECO:0007669"/>
    <property type="project" value="TreeGrafter"/>
</dbReference>
<keyword evidence="3" id="KW-1133">Transmembrane helix</keyword>
<keyword evidence="3" id="KW-0812">Transmembrane</keyword>
<reference evidence="5 6" key="1">
    <citation type="submission" date="2016-10" db="EMBL/GenBank/DDBJ databases">
        <authorList>
            <person name="de Groot N.N."/>
        </authorList>
    </citation>
    <scope>NUCLEOTIDE SEQUENCE [LARGE SCALE GENOMIC DNA]</scope>
    <source>
        <strain evidence="5 6">DSM 25294</strain>
    </source>
</reference>
<accession>A0A1G8XJ73</accession>